<name>A0A6N2MYG3_SALVM</name>
<dbReference type="CDD" id="cd00167">
    <property type="entry name" value="SANT"/>
    <property type="match status" value="2"/>
</dbReference>
<evidence type="ECO:0000256" key="5">
    <source>
        <dbReference type="ARBA" id="ARBA00023163"/>
    </source>
</evidence>
<reference evidence="10" key="1">
    <citation type="submission" date="2019-03" db="EMBL/GenBank/DDBJ databases">
        <authorList>
            <person name="Mank J."/>
            <person name="Almeida P."/>
        </authorList>
    </citation>
    <scope>NUCLEOTIDE SEQUENCE</scope>
    <source>
        <strain evidence="10">78183</strain>
    </source>
</reference>
<evidence type="ECO:0000256" key="4">
    <source>
        <dbReference type="ARBA" id="ARBA00023125"/>
    </source>
</evidence>
<evidence type="ECO:0000256" key="2">
    <source>
        <dbReference type="ARBA" id="ARBA00022737"/>
    </source>
</evidence>
<dbReference type="EMBL" id="CAADRP010002007">
    <property type="protein sequence ID" value="VFU58793.1"/>
    <property type="molecule type" value="Genomic_DNA"/>
</dbReference>
<feature type="domain" description="HTH myb-type" evidence="9">
    <location>
        <begin position="62"/>
        <end position="116"/>
    </location>
</feature>
<accession>A0A6N2MYG3</accession>
<dbReference type="Pfam" id="PF00249">
    <property type="entry name" value="Myb_DNA-binding"/>
    <property type="match status" value="2"/>
</dbReference>
<dbReference type="FunFam" id="1.10.10.60:FF:000121">
    <property type="entry name" value="Myb transcription factor"/>
    <property type="match status" value="1"/>
</dbReference>
<sequence length="417" mass="45951">MGRAPCCEKVGLKKGRWTAEEDEKLTEYIRANGEGSWRSLPKNAGLLRCGKSCRLRWINYLAADLKRGNISTEEEEIIVNLHASLGNRWSLIASHLPGRTDNEIKNYWNSHLSRRIYSFRRPANESLPLIMETAKEGMLAKRKGGGAARFAAERKTISHPQKDATRVLAKRPRMNINTGDFSDSNIEGVQLPQTPAVERETLSGAINDTAIRDPRVEDRELMGLVMASPCPETGRVKSGFGGEKANPVIFPSDGRIRPNSFMNPSGGEKENDSFGLFCEGVGNEMLGFNDVMDKELLDPDGDSTLNDEGQNSGDRQSGVLSPHKTVNVFDSIGNLSSNGESGDWSSFSSISSSGFDDCGVDWSWDDVKGGHVEIGDGTRGGNMLSWLWEEESQRLEDAVDCEKENAMLLGFFLDLPQ</sequence>
<keyword evidence="5" id="KW-0804">Transcription</keyword>
<evidence type="ECO:0000256" key="6">
    <source>
        <dbReference type="ARBA" id="ARBA00023242"/>
    </source>
</evidence>
<feature type="domain" description="Myb-like" evidence="8">
    <location>
        <begin position="62"/>
        <end position="112"/>
    </location>
</feature>
<feature type="domain" description="Myb-like" evidence="8">
    <location>
        <begin position="9"/>
        <end position="61"/>
    </location>
</feature>
<dbReference type="PROSITE" id="PS51294">
    <property type="entry name" value="HTH_MYB"/>
    <property type="match status" value="2"/>
</dbReference>
<feature type="compositionally biased region" description="Polar residues" evidence="7">
    <location>
        <begin position="303"/>
        <end position="319"/>
    </location>
</feature>
<keyword evidence="6" id="KW-0539">Nucleus</keyword>
<dbReference type="Gene3D" id="1.10.10.60">
    <property type="entry name" value="Homeodomain-like"/>
    <property type="match status" value="2"/>
</dbReference>
<protein>
    <submittedName>
        <fullName evidence="10">Uncharacterized protein</fullName>
    </submittedName>
</protein>
<dbReference type="GO" id="GO:0046148">
    <property type="term" value="P:pigment biosynthetic process"/>
    <property type="evidence" value="ECO:0007669"/>
    <property type="project" value="UniProtKB-ARBA"/>
</dbReference>
<dbReference type="AlphaFoldDB" id="A0A6N2MYG3"/>
<comment type="subcellular location">
    <subcellularLocation>
        <location evidence="1">Nucleus</location>
    </subcellularLocation>
</comment>
<dbReference type="InterPro" id="IPR015495">
    <property type="entry name" value="Myb_TF_plants"/>
</dbReference>
<dbReference type="PROSITE" id="PS50090">
    <property type="entry name" value="MYB_LIKE"/>
    <property type="match status" value="2"/>
</dbReference>
<evidence type="ECO:0000313" key="10">
    <source>
        <dbReference type="EMBL" id="VFU58793.1"/>
    </source>
</evidence>
<proteinExistence type="predicted"/>
<dbReference type="PANTHER" id="PTHR47999:SF6">
    <property type="entry name" value="MYB-RELATED PROTEIN P"/>
    <property type="match status" value="1"/>
</dbReference>
<dbReference type="SMART" id="SM00717">
    <property type="entry name" value="SANT"/>
    <property type="match status" value="2"/>
</dbReference>
<keyword evidence="4" id="KW-0238">DNA-binding</keyword>
<evidence type="ECO:0000256" key="3">
    <source>
        <dbReference type="ARBA" id="ARBA00023015"/>
    </source>
</evidence>
<keyword evidence="3" id="KW-0805">Transcription regulation</keyword>
<keyword evidence="2" id="KW-0677">Repeat</keyword>
<dbReference type="GO" id="GO:0045893">
    <property type="term" value="P:positive regulation of DNA-templated transcription"/>
    <property type="evidence" value="ECO:0007669"/>
    <property type="project" value="UniProtKB-ARBA"/>
</dbReference>
<dbReference type="SUPFAM" id="SSF46689">
    <property type="entry name" value="Homeodomain-like"/>
    <property type="match status" value="1"/>
</dbReference>
<dbReference type="GO" id="GO:0043565">
    <property type="term" value="F:sequence-specific DNA binding"/>
    <property type="evidence" value="ECO:0007669"/>
    <property type="project" value="UniProtKB-ARBA"/>
</dbReference>
<dbReference type="PANTHER" id="PTHR47999">
    <property type="entry name" value="TRANSCRIPTION FACTOR MYB8-RELATED-RELATED"/>
    <property type="match status" value="1"/>
</dbReference>
<dbReference type="InterPro" id="IPR009057">
    <property type="entry name" value="Homeodomain-like_sf"/>
</dbReference>
<dbReference type="InterPro" id="IPR017930">
    <property type="entry name" value="Myb_dom"/>
</dbReference>
<feature type="region of interest" description="Disordered" evidence="7">
    <location>
        <begin position="297"/>
        <end position="321"/>
    </location>
</feature>
<dbReference type="GO" id="GO:0006950">
    <property type="term" value="P:response to stress"/>
    <property type="evidence" value="ECO:0007669"/>
    <property type="project" value="UniProtKB-ARBA"/>
</dbReference>
<evidence type="ECO:0000259" key="9">
    <source>
        <dbReference type="PROSITE" id="PS51294"/>
    </source>
</evidence>
<dbReference type="FunFam" id="1.10.10.60:FF:000231">
    <property type="entry name" value="Myb transcription factor"/>
    <property type="match status" value="1"/>
</dbReference>
<dbReference type="InterPro" id="IPR001005">
    <property type="entry name" value="SANT/Myb"/>
</dbReference>
<dbReference type="GO" id="GO:0005634">
    <property type="term" value="C:nucleus"/>
    <property type="evidence" value="ECO:0007669"/>
    <property type="project" value="UniProtKB-SubCell"/>
</dbReference>
<evidence type="ECO:0000256" key="7">
    <source>
        <dbReference type="SAM" id="MobiDB-lite"/>
    </source>
</evidence>
<evidence type="ECO:0000256" key="1">
    <source>
        <dbReference type="ARBA" id="ARBA00004123"/>
    </source>
</evidence>
<evidence type="ECO:0000259" key="8">
    <source>
        <dbReference type="PROSITE" id="PS50090"/>
    </source>
</evidence>
<feature type="domain" description="HTH myb-type" evidence="9">
    <location>
        <begin position="9"/>
        <end position="61"/>
    </location>
</feature>
<organism evidence="10">
    <name type="scientific">Salix viminalis</name>
    <name type="common">Common osier</name>
    <name type="synonym">Basket willow</name>
    <dbReference type="NCBI Taxonomy" id="40686"/>
    <lineage>
        <taxon>Eukaryota</taxon>
        <taxon>Viridiplantae</taxon>
        <taxon>Streptophyta</taxon>
        <taxon>Embryophyta</taxon>
        <taxon>Tracheophyta</taxon>
        <taxon>Spermatophyta</taxon>
        <taxon>Magnoliopsida</taxon>
        <taxon>eudicotyledons</taxon>
        <taxon>Gunneridae</taxon>
        <taxon>Pentapetalae</taxon>
        <taxon>rosids</taxon>
        <taxon>fabids</taxon>
        <taxon>Malpighiales</taxon>
        <taxon>Salicaceae</taxon>
        <taxon>Saliceae</taxon>
        <taxon>Salix</taxon>
    </lineage>
</organism>
<gene>
    <name evidence="10" type="ORF">SVIM_LOCUS430420</name>
</gene>